<protein>
    <submittedName>
        <fullName evidence="1">Uncharacterized protein</fullName>
    </submittedName>
</protein>
<dbReference type="InParanoid" id="A0A059BT53"/>
<name>A0A059BT53_EUCGR</name>
<evidence type="ECO:0000313" key="1">
    <source>
        <dbReference type="EMBL" id="KCW69159.1"/>
    </source>
</evidence>
<reference evidence="1" key="1">
    <citation type="submission" date="2013-07" db="EMBL/GenBank/DDBJ databases">
        <title>The genome of Eucalyptus grandis.</title>
        <authorList>
            <person name="Schmutz J."/>
            <person name="Hayes R."/>
            <person name="Myburg A."/>
            <person name="Tuskan G."/>
            <person name="Grattapaglia D."/>
            <person name="Rokhsar D.S."/>
        </authorList>
    </citation>
    <scope>NUCLEOTIDE SEQUENCE</scope>
    <source>
        <tissue evidence="1">Leaf extractions</tissue>
    </source>
</reference>
<proteinExistence type="predicted"/>
<organism evidence="1">
    <name type="scientific">Eucalyptus grandis</name>
    <name type="common">Flooded gum</name>
    <dbReference type="NCBI Taxonomy" id="71139"/>
    <lineage>
        <taxon>Eukaryota</taxon>
        <taxon>Viridiplantae</taxon>
        <taxon>Streptophyta</taxon>
        <taxon>Embryophyta</taxon>
        <taxon>Tracheophyta</taxon>
        <taxon>Spermatophyta</taxon>
        <taxon>Magnoliopsida</taxon>
        <taxon>eudicotyledons</taxon>
        <taxon>Gunneridae</taxon>
        <taxon>Pentapetalae</taxon>
        <taxon>rosids</taxon>
        <taxon>malvids</taxon>
        <taxon>Myrtales</taxon>
        <taxon>Myrtaceae</taxon>
        <taxon>Myrtoideae</taxon>
        <taxon>Eucalypteae</taxon>
        <taxon>Eucalyptus</taxon>
    </lineage>
</organism>
<sequence length="76" mass="8646">MITQDINNCLLIYTSLEITFFSNSHCHYFAELKKQKFSFRNGATRNLTSSKQETTSKHAHSCGQCIAPTYAKPTKL</sequence>
<accession>A0A059BT53</accession>
<dbReference type="Gramene" id="KCW69159">
    <property type="protein sequence ID" value="KCW69159"/>
    <property type="gene ID" value="EUGRSUZ_F02690"/>
</dbReference>
<gene>
    <name evidence="1" type="ORF">EUGRSUZ_F02690</name>
</gene>
<dbReference type="EMBL" id="KK198758">
    <property type="protein sequence ID" value="KCW69159.1"/>
    <property type="molecule type" value="Genomic_DNA"/>
</dbReference>
<dbReference type="AlphaFoldDB" id="A0A059BT53"/>